<dbReference type="Proteomes" id="UP000612893">
    <property type="component" value="Unassembled WGS sequence"/>
</dbReference>
<dbReference type="EMBL" id="JAEKNR010000225">
    <property type="protein sequence ID" value="MBJ7600864.1"/>
    <property type="molecule type" value="Genomic_DNA"/>
</dbReference>
<evidence type="ECO:0000256" key="4">
    <source>
        <dbReference type="ARBA" id="ARBA00022833"/>
    </source>
</evidence>
<comment type="cofactor">
    <cofactor evidence="1">
        <name>Zn(2+)</name>
        <dbReference type="ChEBI" id="CHEBI:29105"/>
    </cofactor>
</comment>
<dbReference type="GO" id="GO:0009231">
    <property type="term" value="P:riboflavin biosynthetic process"/>
    <property type="evidence" value="ECO:0007669"/>
    <property type="project" value="TreeGrafter"/>
</dbReference>
<dbReference type="Pfam" id="PF02633">
    <property type="entry name" value="Creatininase"/>
    <property type="match status" value="1"/>
</dbReference>
<keyword evidence="7" id="KW-1185">Reference proteome</keyword>
<dbReference type="GO" id="GO:0016811">
    <property type="term" value="F:hydrolase activity, acting on carbon-nitrogen (but not peptide) bonds, in linear amides"/>
    <property type="evidence" value="ECO:0007669"/>
    <property type="project" value="TreeGrafter"/>
</dbReference>
<dbReference type="Gene3D" id="3.40.50.10310">
    <property type="entry name" value="Creatininase"/>
    <property type="match status" value="1"/>
</dbReference>
<dbReference type="SUPFAM" id="SSF102215">
    <property type="entry name" value="Creatininase"/>
    <property type="match status" value="1"/>
</dbReference>
<dbReference type="GO" id="GO:0046872">
    <property type="term" value="F:metal ion binding"/>
    <property type="evidence" value="ECO:0007669"/>
    <property type="project" value="UniProtKB-KW"/>
</dbReference>
<dbReference type="PANTHER" id="PTHR35005:SF1">
    <property type="entry name" value="2-AMINO-5-FORMYLAMINO-6-RIBOSYLAMINOPYRIMIDIN-4(3H)-ONE 5'-MONOPHOSPHATE DEFORMYLASE"/>
    <property type="match status" value="1"/>
</dbReference>
<evidence type="ECO:0000313" key="7">
    <source>
        <dbReference type="Proteomes" id="UP000612893"/>
    </source>
</evidence>
<evidence type="ECO:0000256" key="2">
    <source>
        <dbReference type="ARBA" id="ARBA00022723"/>
    </source>
</evidence>
<sequence length="353" mass="37940">MRCSAEVAVAPRDLPERPMNNAMSEVQRLPASAEAAAVTGVRRTLDRAAHVWMDLDAPAAARRRTSGSTSTVASLSSVAGVVRSGDEEIQMKRPSIFLAERTDPEVAEYLTIGHTVIVPVGATEQHGAHDPLGTDSFIATAVSERLARRLGGLVAPTLPYGVSSEHRGFKGVSYVTAATLAAVIQDVCRSLAEVGFRRIILLNGHGSNLPALAPTARELQDDLPEGTMVIPLTYTDGLKPEEAARYIGPEVGFHANIGETSAVLAIDESLVDMSKAAAHLPDFPMDEWVAAWGVFWNSAPDLIIRITPTGTWGDPTGSTKELGETFLQQIEDSCVKLLGDVERLNERFPRRQN</sequence>
<accession>A0A934K6C5</accession>
<dbReference type="AlphaFoldDB" id="A0A934K6C5"/>
<keyword evidence="2" id="KW-0479">Metal-binding</keyword>
<dbReference type="RefSeq" id="WP_338204847.1">
    <property type="nucleotide sequence ID" value="NZ_JAEKNR010000225.1"/>
</dbReference>
<name>A0A934K6C5_9BACT</name>
<keyword evidence="4" id="KW-0862">Zinc</keyword>
<comment type="similarity">
    <text evidence="5">Belongs to the creatininase superfamily.</text>
</comment>
<keyword evidence="3" id="KW-0378">Hydrolase</keyword>
<gene>
    <name evidence="6" type="ORF">JF922_22700</name>
</gene>
<proteinExistence type="inferred from homology"/>
<dbReference type="InterPro" id="IPR024087">
    <property type="entry name" value="Creatininase-like_sf"/>
</dbReference>
<dbReference type="InterPro" id="IPR003785">
    <property type="entry name" value="Creatininase/forma_Hydrolase"/>
</dbReference>
<comment type="caution">
    <text evidence="6">The sequence shown here is derived from an EMBL/GenBank/DDBJ whole genome shotgun (WGS) entry which is preliminary data.</text>
</comment>
<reference evidence="6" key="1">
    <citation type="submission" date="2020-10" db="EMBL/GenBank/DDBJ databases">
        <title>Ca. Dormibacterota MAGs.</title>
        <authorList>
            <person name="Montgomery K."/>
        </authorList>
    </citation>
    <scope>NUCLEOTIDE SEQUENCE [LARGE SCALE GENOMIC DNA]</scope>
    <source>
        <strain evidence="6">SC8812_S17_10</strain>
    </source>
</reference>
<evidence type="ECO:0000256" key="1">
    <source>
        <dbReference type="ARBA" id="ARBA00001947"/>
    </source>
</evidence>
<evidence type="ECO:0000256" key="5">
    <source>
        <dbReference type="ARBA" id="ARBA00024029"/>
    </source>
</evidence>
<protein>
    <submittedName>
        <fullName evidence="6">Creatininase family protein</fullName>
    </submittedName>
</protein>
<organism evidence="6 7">
    <name type="scientific">Candidatus Nephthysia bennettiae</name>
    <dbReference type="NCBI Taxonomy" id="3127016"/>
    <lineage>
        <taxon>Bacteria</taxon>
        <taxon>Bacillati</taxon>
        <taxon>Candidatus Dormiibacterota</taxon>
        <taxon>Candidatus Dormibacteria</taxon>
        <taxon>Candidatus Dormibacterales</taxon>
        <taxon>Candidatus Dormibacteraceae</taxon>
        <taxon>Candidatus Nephthysia</taxon>
    </lineage>
</organism>
<dbReference type="PANTHER" id="PTHR35005">
    <property type="entry name" value="3-DEHYDRO-SCYLLO-INOSOSE HYDROLASE"/>
    <property type="match status" value="1"/>
</dbReference>
<evidence type="ECO:0000256" key="3">
    <source>
        <dbReference type="ARBA" id="ARBA00022801"/>
    </source>
</evidence>
<evidence type="ECO:0000313" key="6">
    <source>
        <dbReference type="EMBL" id="MBJ7600864.1"/>
    </source>
</evidence>